<dbReference type="HOGENOM" id="CLU_141806_0_0_1"/>
<dbReference type="GO" id="GO:0003723">
    <property type="term" value="F:RNA binding"/>
    <property type="evidence" value="ECO:0007669"/>
    <property type="project" value="InterPro"/>
</dbReference>
<sequence length="160" mass="17212">MVNIGYFLTVFAATAVALPAVTPVEPSALEARAGQSYTCKKGDKNDGAFLGDISQDKAIGYFRAAGTKKGTASGYPKQFYNNGNALKFASGCTTSNVWELPVLSSNKPFDINKKINKGKPDENNPGQMRVYYTDKLKFCGIGTKSKDDNSGPVHNCVLKK</sequence>
<organism evidence="4 5">
    <name type="scientific">Eutypa lata (strain UCR-EL1)</name>
    <name type="common">Grapevine dieback disease fungus</name>
    <name type="synonym">Eutypa armeniacae</name>
    <dbReference type="NCBI Taxonomy" id="1287681"/>
    <lineage>
        <taxon>Eukaryota</taxon>
        <taxon>Fungi</taxon>
        <taxon>Dikarya</taxon>
        <taxon>Ascomycota</taxon>
        <taxon>Pezizomycotina</taxon>
        <taxon>Sordariomycetes</taxon>
        <taxon>Xylariomycetidae</taxon>
        <taxon>Xylariales</taxon>
        <taxon>Diatrypaceae</taxon>
        <taxon>Eutypa</taxon>
    </lineage>
</organism>
<dbReference type="Proteomes" id="UP000012174">
    <property type="component" value="Unassembled WGS sequence"/>
</dbReference>
<evidence type="ECO:0000313" key="5">
    <source>
        <dbReference type="Proteomes" id="UP000012174"/>
    </source>
</evidence>
<feature type="chain" id="PRO_5004085132" evidence="3">
    <location>
        <begin position="24"/>
        <end position="160"/>
    </location>
</feature>
<dbReference type="SUPFAM" id="SSF53933">
    <property type="entry name" value="Microbial ribonucleases"/>
    <property type="match status" value="1"/>
</dbReference>
<protein>
    <submittedName>
        <fullName evidence="4">Uncharacterized protein</fullName>
    </submittedName>
</protein>
<keyword evidence="3" id="KW-0732">Signal</keyword>
<keyword evidence="1" id="KW-0540">Nuclease</keyword>
<reference evidence="5" key="1">
    <citation type="journal article" date="2013" name="Genome Announc.">
        <title>Draft genome sequence of the grapevine dieback fungus Eutypa lata UCR-EL1.</title>
        <authorList>
            <person name="Blanco-Ulate B."/>
            <person name="Rolshausen P.E."/>
            <person name="Cantu D."/>
        </authorList>
    </citation>
    <scope>NUCLEOTIDE SEQUENCE [LARGE SCALE GENOMIC DNA]</scope>
    <source>
        <strain evidence="5">UCR-EL1</strain>
    </source>
</reference>
<evidence type="ECO:0000256" key="3">
    <source>
        <dbReference type="SAM" id="SignalP"/>
    </source>
</evidence>
<dbReference type="GO" id="GO:0004540">
    <property type="term" value="F:RNA nuclease activity"/>
    <property type="evidence" value="ECO:0007669"/>
    <property type="project" value="InterPro"/>
</dbReference>
<dbReference type="EMBL" id="KB705938">
    <property type="protein sequence ID" value="EMR70152.1"/>
    <property type="molecule type" value="Genomic_DNA"/>
</dbReference>
<evidence type="ECO:0000256" key="1">
    <source>
        <dbReference type="ARBA" id="ARBA00022722"/>
    </source>
</evidence>
<accession>M7T0W5</accession>
<keyword evidence="2" id="KW-0378">Hydrolase</keyword>
<dbReference type="Gene3D" id="3.10.450.30">
    <property type="entry name" value="Microbial ribonucleases"/>
    <property type="match status" value="1"/>
</dbReference>
<dbReference type="AlphaFoldDB" id="M7T0W5"/>
<proteinExistence type="predicted"/>
<dbReference type="KEGG" id="ela:UCREL1_2820"/>
<feature type="signal peptide" evidence="3">
    <location>
        <begin position="1"/>
        <end position="23"/>
    </location>
</feature>
<name>M7T0W5_EUTLA</name>
<evidence type="ECO:0000256" key="2">
    <source>
        <dbReference type="ARBA" id="ARBA00022801"/>
    </source>
</evidence>
<dbReference type="OrthoDB" id="4224768at2759"/>
<evidence type="ECO:0000313" key="4">
    <source>
        <dbReference type="EMBL" id="EMR70152.1"/>
    </source>
</evidence>
<gene>
    <name evidence="4" type="ORF">UCREL1_2820</name>
</gene>
<dbReference type="OMA" id="FCGIGTK"/>
<keyword evidence="5" id="KW-1185">Reference proteome</keyword>
<dbReference type="InterPro" id="IPR016191">
    <property type="entry name" value="Ribonuclease/ribotoxin"/>
</dbReference>
<dbReference type="eggNOG" id="ENOG502T20K">
    <property type="taxonomic scope" value="Eukaryota"/>
</dbReference>
<dbReference type="GO" id="GO:0016787">
    <property type="term" value="F:hydrolase activity"/>
    <property type="evidence" value="ECO:0007669"/>
    <property type="project" value="UniProtKB-KW"/>
</dbReference>